<evidence type="ECO:0000313" key="1">
    <source>
        <dbReference type="EMBL" id="ESK64976.1"/>
    </source>
</evidence>
<dbReference type="HOGENOM" id="CLU_2893477_0_0_9"/>
<proteinExistence type="predicted"/>
<comment type="caution">
    <text evidence="1">The sequence shown here is derived from an EMBL/GenBank/DDBJ whole genome shotgun (WGS) entry which is preliminary data.</text>
</comment>
<evidence type="ECO:0000313" key="2">
    <source>
        <dbReference type="Proteomes" id="UP000019050"/>
    </source>
</evidence>
<sequence length="62" mass="7355">MKIQDLQGKKRGDLQEIGGWFVVILVFNILGPVRVNPNWVDNLEKQESHREIPYCLYSRRRT</sequence>
<accession>W1Q1T2</accession>
<keyword evidence="2" id="KW-1185">Reference proteome</keyword>
<organism evidence="1 2">
    <name type="scientific">Abiotrophia defectiva ATCC 49176</name>
    <dbReference type="NCBI Taxonomy" id="592010"/>
    <lineage>
        <taxon>Bacteria</taxon>
        <taxon>Bacillati</taxon>
        <taxon>Bacillota</taxon>
        <taxon>Bacilli</taxon>
        <taxon>Lactobacillales</taxon>
        <taxon>Aerococcaceae</taxon>
        <taxon>Abiotrophia</taxon>
    </lineage>
</organism>
<dbReference type="EMBL" id="ACIN03000015">
    <property type="protein sequence ID" value="ESK64976.1"/>
    <property type="molecule type" value="Genomic_DNA"/>
</dbReference>
<name>W1Q1T2_ABIDE</name>
<reference evidence="1" key="1">
    <citation type="submission" date="2013-06" db="EMBL/GenBank/DDBJ databases">
        <authorList>
            <person name="Weinstock G."/>
            <person name="Sodergren E."/>
            <person name="Clifton S."/>
            <person name="Fulton L."/>
            <person name="Fulton B."/>
            <person name="Courtney L."/>
            <person name="Fronick C."/>
            <person name="Harrison M."/>
            <person name="Strong C."/>
            <person name="Farmer C."/>
            <person name="Delahaunty K."/>
            <person name="Markovic C."/>
            <person name="Hall O."/>
            <person name="Minx P."/>
            <person name="Tomlinson C."/>
            <person name="Mitreva M."/>
            <person name="Nelson J."/>
            <person name="Hou S."/>
            <person name="Wollam A."/>
            <person name="Pepin K.H."/>
            <person name="Johnson M."/>
            <person name="Bhonagiri V."/>
            <person name="Nash W.E."/>
            <person name="Warren W."/>
            <person name="Chinwalla A."/>
            <person name="Mardis E.R."/>
            <person name="Wilson R.K."/>
        </authorList>
    </citation>
    <scope>NUCLEOTIDE SEQUENCE [LARGE SCALE GENOMIC DNA]</scope>
    <source>
        <strain evidence="1">ATCC 49176</strain>
    </source>
</reference>
<dbReference type="AlphaFoldDB" id="W1Q1T2"/>
<dbReference type="Proteomes" id="UP000019050">
    <property type="component" value="Unassembled WGS sequence"/>
</dbReference>
<protein>
    <submittedName>
        <fullName evidence="1">Uncharacterized protein</fullName>
    </submittedName>
</protein>
<gene>
    <name evidence="1" type="ORF">GCWU000182_001708</name>
</gene>